<dbReference type="GO" id="GO:0004497">
    <property type="term" value="F:monooxygenase activity"/>
    <property type="evidence" value="ECO:0007669"/>
    <property type="project" value="UniProtKB-KW"/>
</dbReference>
<evidence type="ECO:0000256" key="4">
    <source>
        <dbReference type="ARBA" id="ARBA00022723"/>
    </source>
</evidence>
<evidence type="ECO:0000256" key="5">
    <source>
        <dbReference type="ARBA" id="ARBA00023002"/>
    </source>
</evidence>
<dbReference type="InterPro" id="IPR036396">
    <property type="entry name" value="Cyt_P450_sf"/>
</dbReference>
<evidence type="ECO:0000256" key="6">
    <source>
        <dbReference type="ARBA" id="ARBA00023004"/>
    </source>
</evidence>
<evidence type="ECO:0000256" key="2">
    <source>
        <dbReference type="ARBA" id="ARBA00010617"/>
    </source>
</evidence>
<dbReference type="Gene3D" id="1.10.630.10">
    <property type="entry name" value="Cytochrome P450"/>
    <property type="match status" value="1"/>
</dbReference>
<keyword evidence="4" id="KW-0479">Metal-binding</keyword>
<proteinExistence type="inferred from homology"/>
<dbReference type="Pfam" id="PF00067">
    <property type="entry name" value="p450"/>
    <property type="match status" value="1"/>
</dbReference>
<evidence type="ECO:0000313" key="8">
    <source>
        <dbReference type="EMBL" id="GJN10085.1"/>
    </source>
</evidence>
<dbReference type="PANTHER" id="PTHR47955">
    <property type="entry name" value="CYTOCHROME P450 FAMILY 71 PROTEIN"/>
    <property type="match status" value="1"/>
</dbReference>
<dbReference type="PANTHER" id="PTHR47955:SF19">
    <property type="entry name" value="CYTOCHROME P450 71A9-LIKE ISOFORM X1"/>
    <property type="match status" value="1"/>
</dbReference>
<comment type="cofactor">
    <cofactor evidence="1">
        <name>heme</name>
        <dbReference type="ChEBI" id="CHEBI:30413"/>
    </cofactor>
</comment>
<dbReference type="PRINTS" id="PR00463">
    <property type="entry name" value="EP450I"/>
</dbReference>
<dbReference type="GO" id="GO:0005506">
    <property type="term" value="F:iron ion binding"/>
    <property type="evidence" value="ECO:0007669"/>
    <property type="project" value="InterPro"/>
</dbReference>
<accession>A0AAV5DHZ3</accession>
<dbReference type="GO" id="GO:0016705">
    <property type="term" value="F:oxidoreductase activity, acting on paired donors, with incorporation or reduction of molecular oxygen"/>
    <property type="evidence" value="ECO:0007669"/>
    <property type="project" value="InterPro"/>
</dbReference>
<dbReference type="InterPro" id="IPR002401">
    <property type="entry name" value="Cyt_P450_E_grp-I"/>
</dbReference>
<dbReference type="AlphaFoldDB" id="A0AAV5DHZ3"/>
<keyword evidence="6" id="KW-0408">Iron</keyword>
<evidence type="ECO:0000313" key="9">
    <source>
        <dbReference type="Proteomes" id="UP001054889"/>
    </source>
</evidence>
<keyword evidence="3" id="KW-0349">Heme</keyword>
<evidence type="ECO:0000256" key="7">
    <source>
        <dbReference type="ARBA" id="ARBA00023033"/>
    </source>
</evidence>
<dbReference type="InterPro" id="IPR001128">
    <property type="entry name" value="Cyt_P450"/>
</dbReference>
<dbReference type="SUPFAM" id="SSF48264">
    <property type="entry name" value="Cytochrome P450"/>
    <property type="match status" value="1"/>
</dbReference>
<sequence>MGITVVSLLAFLVLLVMLLKLYVSRSNTKQPAVISLPPGPWQLPLIGSLHHFLLSSFRDLPHRVMREMSKTYGPLMLLRLGTVPMLVVSSAEAAKEILKIHDLTFSNRPMSPTGDIISRGGQGLVLCPYNEQWRELRKICMLELLNKRRVLWFWSVREDEVARLVRAISSEYSSSGQPINLSEKLNCLVSDITVRVTTGDRFDQRDEFLREFDNASRLGAGFNMVDSYP</sequence>
<keyword evidence="7" id="KW-0503">Monooxygenase</keyword>
<reference evidence="8" key="1">
    <citation type="journal article" date="2018" name="DNA Res.">
        <title>Multiple hybrid de novo genome assembly of finger millet, an orphan allotetraploid crop.</title>
        <authorList>
            <person name="Hatakeyama M."/>
            <person name="Aluri S."/>
            <person name="Balachadran M.T."/>
            <person name="Sivarajan S.R."/>
            <person name="Patrignani A."/>
            <person name="Gruter S."/>
            <person name="Poveda L."/>
            <person name="Shimizu-Inatsugi R."/>
            <person name="Baeten J."/>
            <person name="Francoijs K.J."/>
            <person name="Nataraja K.N."/>
            <person name="Reddy Y.A.N."/>
            <person name="Phadnis S."/>
            <person name="Ravikumar R.L."/>
            <person name="Schlapbach R."/>
            <person name="Sreeman S.M."/>
            <person name="Shimizu K.K."/>
        </authorList>
    </citation>
    <scope>NUCLEOTIDE SEQUENCE</scope>
</reference>
<evidence type="ECO:0000256" key="3">
    <source>
        <dbReference type="ARBA" id="ARBA00022617"/>
    </source>
</evidence>
<dbReference type="EMBL" id="BQKI01000017">
    <property type="protein sequence ID" value="GJN10085.1"/>
    <property type="molecule type" value="Genomic_DNA"/>
</dbReference>
<comment type="similarity">
    <text evidence="2">Belongs to the cytochrome P450 family.</text>
</comment>
<dbReference type="Proteomes" id="UP001054889">
    <property type="component" value="Unassembled WGS sequence"/>
</dbReference>
<gene>
    <name evidence="8" type="primary">ga28148</name>
    <name evidence="8" type="ORF">PR202_ga28148</name>
</gene>
<evidence type="ECO:0000256" key="1">
    <source>
        <dbReference type="ARBA" id="ARBA00001971"/>
    </source>
</evidence>
<organism evidence="8 9">
    <name type="scientific">Eleusine coracana subsp. coracana</name>
    <dbReference type="NCBI Taxonomy" id="191504"/>
    <lineage>
        <taxon>Eukaryota</taxon>
        <taxon>Viridiplantae</taxon>
        <taxon>Streptophyta</taxon>
        <taxon>Embryophyta</taxon>
        <taxon>Tracheophyta</taxon>
        <taxon>Spermatophyta</taxon>
        <taxon>Magnoliopsida</taxon>
        <taxon>Liliopsida</taxon>
        <taxon>Poales</taxon>
        <taxon>Poaceae</taxon>
        <taxon>PACMAD clade</taxon>
        <taxon>Chloridoideae</taxon>
        <taxon>Cynodonteae</taxon>
        <taxon>Eleusininae</taxon>
        <taxon>Eleusine</taxon>
    </lineage>
</organism>
<name>A0AAV5DHZ3_ELECO</name>
<protein>
    <submittedName>
        <fullName evidence="8">Uncharacterized protein</fullName>
    </submittedName>
</protein>
<reference evidence="8" key="2">
    <citation type="submission" date="2021-12" db="EMBL/GenBank/DDBJ databases">
        <title>Resequencing data analysis of finger millet.</title>
        <authorList>
            <person name="Hatakeyama M."/>
            <person name="Aluri S."/>
            <person name="Balachadran M.T."/>
            <person name="Sivarajan S.R."/>
            <person name="Poveda L."/>
            <person name="Shimizu-Inatsugi R."/>
            <person name="Schlapbach R."/>
            <person name="Sreeman S.M."/>
            <person name="Shimizu K.K."/>
        </authorList>
    </citation>
    <scope>NUCLEOTIDE SEQUENCE</scope>
</reference>
<comment type="caution">
    <text evidence="8">The sequence shown here is derived from an EMBL/GenBank/DDBJ whole genome shotgun (WGS) entry which is preliminary data.</text>
</comment>
<keyword evidence="5" id="KW-0560">Oxidoreductase</keyword>
<dbReference type="GO" id="GO:0020037">
    <property type="term" value="F:heme binding"/>
    <property type="evidence" value="ECO:0007669"/>
    <property type="project" value="InterPro"/>
</dbReference>
<keyword evidence="9" id="KW-1185">Reference proteome</keyword>